<dbReference type="PANTHER" id="PTHR46177">
    <property type="entry name" value="INTEGRASE CATALYTIC DOMAIN-CONTAINING PROTEIN"/>
    <property type="match status" value="1"/>
</dbReference>
<feature type="non-terminal residue" evidence="1">
    <location>
        <position position="1"/>
    </location>
</feature>
<evidence type="ECO:0000313" key="2">
    <source>
        <dbReference type="Proteomes" id="UP000037035"/>
    </source>
</evidence>
<keyword evidence="2" id="KW-1185">Reference proteome</keyword>
<dbReference type="STRING" id="27349.A0A0L6US20"/>
<sequence>GSSGLVSEDWSELGLFLGADSESEVIFLLLSHLDVLCECWSFEITTPHSQTLLEEAQPKTVVDQPVDHARRFLLHKKAGYQRMRTILARQYSIQTPGIKHPMSFLLHMQLADNIMKEVDAEGMTACLCQTCKNHVFCTIYGPNHIWSCDGHDKLKRFGITVYGFLDSCLCLTKALKLLIWLPGKYISRINMVSSMSTCNQRIESLWSQMMKQHNCSIIDKILTQIYNGIYDPDDNLHKLVCYYSYSYGLQLFNPVWAFGLIFKIIIESGETTPSHQLLALHTLHTFLLQRDYPDIEAMFTHTPDCFHEVAVAIMAALEINSEHITIGNFWHIFSSMLPSIQLHFQHHEYPDLSPQHSEEIQASKSDEG</sequence>
<dbReference type="VEuPathDB" id="FungiDB:VP01_4316g1"/>
<dbReference type="PANTHER" id="PTHR46177:SF1">
    <property type="entry name" value="INTEGRASE CATALYTIC DOMAIN-CONTAINING PROTEIN"/>
    <property type="match status" value="1"/>
</dbReference>
<dbReference type="EMBL" id="LAVV01009409">
    <property type="protein sequence ID" value="KNZ50645.1"/>
    <property type="molecule type" value="Genomic_DNA"/>
</dbReference>
<protein>
    <submittedName>
        <fullName evidence="1">Uncharacterized protein</fullName>
    </submittedName>
</protein>
<proteinExistence type="predicted"/>
<gene>
    <name evidence="1" type="ORF">VP01_4316g1</name>
</gene>
<comment type="caution">
    <text evidence="1">The sequence shown here is derived from an EMBL/GenBank/DDBJ whole genome shotgun (WGS) entry which is preliminary data.</text>
</comment>
<evidence type="ECO:0000313" key="1">
    <source>
        <dbReference type="EMBL" id="KNZ50645.1"/>
    </source>
</evidence>
<dbReference type="Proteomes" id="UP000037035">
    <property type="component" value="Unassembled WGS sequence"/>
</dbReference>
<name>A0A0L6US20_9BASI</name>
<dbReference type="AlphaFoldDB" id="A0A0L6US20"/>
<reference evidence="1 2" key="1">
    <citation type="submission" date="2015-08" db="EMBL/GenBank/DDBJ databases">
        <title>Next Generation Sequencing and Analysis of the Genome of Puccinia sorghi L Schw, the Causal Agent of Maize Common Rust.</title>
        <authorList>
            <person name="Rochi L."/>
            <person name="Burguener G."/>
            <person name="Darino M."/>
            <person name="Turjanski A."/>
            <person name="Kreff E."/>
            <person name="Dieguez M.J."/>
            <person name="Sacco F."/>
        </authorList>
    </citation>
    <scope>NUCLEOTIDE SEQUENCE [LARGE SCALE GENOMIC DNA]</scope>
    <source>
        <strain evidence="1 2">RO10H11247</strain>
    </source>
</reference>
<organism evidence="1 2">
    <name type="scientific">Puccinia sorghi</name>
    <dbReference type="NCBI Taxonomy" id="27349"/>
    <lineage>
        <taxon>Eukaryota</taxon>
        <taxon>Fungi</taxon>
        <taxon>Dikarya</taxon>
        <taxon>Basidiomycota</taxon>
        <taxon>Pucciniomycotina</taxon>
        <taxon>Pucciniomycetes</taxon>
        <taxon>Pucciniales</taxon>
        <taxon>Pucciniaceae</taxon>
        <taxon>Puccinia</taxon>
    </lineage>
</organism>
<accession>A0A0L6US20</accession>
<dbReference type="OrthoDB" id="5946233at2759"/>